<dbReference type="OrthoDB" id="190168at2"/>
<comment type="caution">
    <text evidence="2">The sequence shown here is derived from an EMBL/GenBank/DDBJ whole genome shotgun (WGS) entry which is preliminary data.</text>
</comment>
<dbReference type="Proteomes" id="UP000490386">
    <property type="component" value="Unassembled WGS sequence"/>
</dbReference>
<name>A0A7J5AY77_9MICO</name>
<evidence type="ECO:0000313" key="2">
    <source>
        <dbReference type="EMBL" id="KAB1636445.1"/>
    </source>
</evidence>
<dbReference type="Gene3D" id="3.90.470.20">
    <property type="entry name" value="4'-phosphopantetheinyl transferase domain"/>
    <property type="match status" value="1"/>
</dbReference>
<protein>
    <submittedName>
        <fullName evidence="2">4-phosphopantetheinyl transferase family protein</fullName>
    </submittedName>
</protein>
<keyword evidence="3" id="KW-1185">Reference proteome</keyword>
<dbReference type="AlphaFoldDB" id="A0A7J5AY77"/>
<keyword evidence="2" id="KW-0808">Transferase</keyword>
<feature type="region of interest" description="Disordered" evidence="1">
    <location>
        <begin position="176"/>
        <end position="209"/>
    </location>
</feature>
<dbReference type="GO" id="GO:0000287">
    <property type="term" value="F:magnesium ion binding"/>
    <property type="evidence" value="ECO:0007669"/>
    <property type="project" value="InterPro"/>
</dbReference>
<evidence type="ECO:0000313" key="3">
    <source>
        <dbReference type="Proteomes" id="UP000490386"/>
    </source>
</evidence>
<evidence type="ECO:0000256" key="1">
    <source>
        <dbReference type="SAM" id="MobiDB-lite"/>
    </source>
</evidence>
<organism evidence="2 3">
    <name type="scientific">Pseudoclavibacter terrae</name>
    <dbReference type="NCBI Taxonomy" id="1530195"/>
    <lineage>
        <taxon>Bacteria</taxon>
        <taxon>Bacillati</taxon>
        <taxon>Actinomycetota</taxon>
        <taxon>Actinomycetes</taxon>
        <taxon>Micrococcales</taxon>
        <taxon>Microbacteriaceae</taxon>
        <taxon>Pseudoclavibacter</taxon>
    </lineage>
</organism>
<reference evidence="2 3" key="1">
    <citation type="submission" date="2019-09" db="EMBL/GenBank/DDBJ databases">
        <title>Phylogeny of genus Pseudoclavibacter and closely related genus.</title>
        <authorList>
            <person name="Li Y."/>
        </authorList>
    </citation>
    <scope>NUCLEOTIDE SEQUENCE [LARGE SCALE GENOMIC DNA]</scope>
    <source>
        <strain evidence="2 3">THG-MD12</strain>
    </source>
</reference>
<dbReference type="InterPro" id="IPR037143">
    <property type="entry name" value="4-PPantetheinyl_Trfase_dom_sf"/>
</dbReference>
<gene>
    <name evidence="2" type="ORF">F8O03_15980</name>
</gene>
<dbReference type="RefSeq" id="WP_151424744.1">
    <property type="nucleotide sequence ID" value="NZ_WBJX01000006.1"/>
</dbReference>
<sequence>MQMTERLLGSVLIVSADARALGGRDRLRALEVLSEGDRHRLRAMSEVRADDRADAFLTGRLLVQLGLERLSADHFASDLLATDLEMGSTLPDGVHAIRKRGTHLESGERGLAPVAALEVVCSNCGSTTHGKPSMPGLPVLISLAYAGTTVFVALASADDVSALGIDVEELRIDEDSASARPAGALPISGAGPGADPDRDAAPRAPSGDAVDPALDLEWWTAVEAVLKADGRGLRVDSSLVRFEPGEGRADGDEHARVAGEEASYRIHRAVAERFLVAVATRKPDRETSLVSEPANEGAESPSL</sequence>
<proteinExistence type="predicted"/>
<feature type="region of interest" description="Disordered" evidence="1">
    <location>
        <begin position="282"/>
        <end position="303"/>
    </location>
</feature>
<accession>A0A7J5AY77</accession>
<dbReference type="EMBL" id="WBJX01000006">
    <property type="protein sequence ID" value="KAB1636445.1"/>
    <property type="molecule type" value="Genomic_DNA"/>
</dbReference>
<dbReference type="GO" id="GO:0008897">
    <property type="term" value="F:holo-[acyl-carrier-protein] synthase activity"/>
    <property type="evidence" value="ECO:0007669"/>
    <property type="project" value="InterPro"/>
</dbReference>